<keyword evidence="1" id="KW-1133">Transmembrane helix</keyword>
<keyword evidence="3" id="KW-1185">Reference proteome</keyword>
<dbReference type="EMBL" id="AZHW01001003">
    <property type="protein sequence ID" value="ETW94806.1"/>
    <property type="molecule type" value="Genomic_DNA"/>
</dbReference>
<proteinExistence type="predicted"/>
<sequence length="184" mass="20907">MKTLASILKRQFWPISAIVFGPWHASLCLWAISRLAAGTALESYMAAHDSTLRPLVVVLFSLYFMFAFMMWVAGKRTLPRHAEPQPALGLSSMQILLWSLIGILAIPVVAWISTAGYWAHVAETFHQIFGRDPSANLGFVWLISIAMLIMTPTMVVWLVWMWRAWSQTDPSQMGTEPWDYEYEA</sequence>
<evidence type="ECO:0000256" key="1">
    <source>
        <dbReference type="SAM" id="Phobius"/>
    </source>
</evidence>
<feature type="transmembrane region" description="Helical" evidence="1">
    <location>
        <begin position="139"/>
        <end position="160"/>
    </location>
</feature>
<evidence type="ECO:0000313" key="2">
    <source>
        <dbReference type="EMBL" id="ETW94806.1"/>
    </source>
</evidence>
<feature type="transmembrane region" description="Helical" evidence="1">
    <location>
        <begin position="12"/>
        <end position="32"/>
    </location>
</feature>
<keyword evidence="1" id="KW-0472">Membrane</keyword>
<dbReference type="HOGENOM" id="CLU_1465675_0_0_7"/>
<keyword evidence="1" id="KW-0812">Transmembrane</keyword>
<comment type="caution">
    <text evidence="2">The sequence shown here is derived from an EMBL/GenBank/DDBJ whole genome shotgun (WGS) entry which is preliminary data.</text>
</comment>
<gene>
    <name evidence="2" type="ORF">ETSY1_33285</name>
</gene>
<dbReference type="AlphaFoldDB" id="W4LBY4"/>
<feature type="transmembrane region" description="Helical" evidence="1">
    <location>
        <begin position="95"/>
        <end position="119"/>
    </location>
</feature>
<name>W4LBY4_ENTF1</name>
<reference evidence="2 3" key="1">
    <citation type="journal article" date="2014" name="Nature">
        <title>An environmental bacterial taxon with a large and distinct metabolic repertoire.</title>
        <authorList>
            <person name="Wilson M.C."/>
            <person name="Mori T."/>
            <person name="Ruckert C."/>
            <person name="Uria A.R."/>
            <person name="Helf M.J."/>
            <person name="Takada K."/>
            <person name="Gernert C."/>
            <person name="Steffens U.A."/>
            <person name="Heycke N."/>
            <person name="Schmitt S."/>
            <person name="Rinke C."/>
            <person name="Helfrich E.J."/>
            <person name="Brachmann A.O."/>
            <person name="Gurgui C."/>
            <person name="Wakimoto T."/>
            <person name="Kracht M."/>
            <person name="Crusemann M."/>
            <person name="Hentschel U."/>
            <person name="Abe I."/>
            <person name="Matsunaga S."/>
            <person name="Kalinowski J."/>
            <person name="Takeyama H."/>
            <person name="Piel J."/>
        </authorList>
    </citation>
    <scope>NUCLEOTIDE SEQUENCE [LARGE SCALE GENOMIC DNA]</scope>
    <source>
        <strain evidence="3">TSY1</strain>
    </source>
</reference>
<evidence type="ECO:0000313" key="3">
    <source>
        <dbReference type="Proteomes" id="UP000019141"/>
    </source>
</evidence>
<dbReference type="Proteomes" id="UP000019141">
    <property type="component" value="Unassembled WGS sequence"/>
</dbReference>
<accession>W4LBY4</accession>
<protein>
    <submittedName>
        <fullName evidence="2">Uncharacterized protein</fullName>
    </submittedName>
</protein>
<organism evidence="2 3">
    <name type="scientific">Entotheonella factor</name>
    <dbReference type="NCBI Taxonomy" id="1429438"/>
    <lineage>
        <taxon>Bacteria</taxon>
        <taxon>Pseudomonadati</taxon>
        <taxon>Nitrospinota/Tectimicrobiota group</taxon>
        <taxon>Candidatus Tectimicrobiota</taxon>
        <taxon>Candidatus Entotheonellia</taxon>
        <taxon>Candidatus Entotheonellales</taxon>
        <taxon>Candidatus Entotheonellaceae</taxon>
        <taxon>Candidatus Entotheonella</taxon>
    </lineage>
</organism>
<feature type="transmembrane region" description="Helical" evidence="1">
    <location>
        <begin position="52"/>
        <end position="74"/>
    </location>
</feature>